<dbReference type="CDD" id="cd00054">
    <property type="entry name" value="EGF_CA"/>
    <property type="match status" value="1"/>
</dbReference>
<dbReference type="InterPro" id="IPR051553">
    <property type="entry name" value="Ran_GTPase-activating"/>
</dbReference>
<dbReference type="Pfam" id="PF13540">
    <property type="entry name" value="RCC1_2"/>
    <property type="match status" value="2"/>
</dbReference>
<dbReference type="InterPro" id="IPR000742">
    <property type="entry name" value="EGF"/>
</dbReference>
<dbReference type="OrthoDB" id="61110at2759"/>
<comment type="caution">
    <text evidence="1">Lacks conserved residue(s) required for the propagation of feature annotation.</text>
</comment>
<name>D2V7J9_NAEGR</name>
<feature type="disulfide bond" evidence="1">
    <location>
        <begin position="938"/>
        <end position="947"/>
    </location>
</feature>
<feature type="repeat" description="RCC1" evidence="2">
    <location>
        <begin position="629"/>
        <end position="683"/>
    </location>
</feature>
<keyword evidence="3" id="KW-0812">Transmembrane</keyword>
<dbReference type="VEuPathDB" id="AmoebaDB:NAEGRDRAFT_64830"/>
<dbReference type="PROSITE" id="PS00022">
    <property type="entry name" value="EGF_1"/>
    <property type="match status" value="2"/>
</dbReference>
<keyword evidence="1" id="KW-0245">EGF-like domain</keyword>
<feature type="disulfide bond" evidence="1">
    <location>
        <begin position="858"/>
        <end position="867"/>
    </location>
</feature>
<dbReference type="KEGG" id="ngr:NAEGRDRAFT_64830"/>
<dbReference type="Gene3D" id="2.170.300.10">
    <property type="entry name" value="Tie2 ligand-binding domain superfamily"/>
    <property type="match status" value="1"/>
</dbReference>
<keyword evidence="6" id="KW-1185">Reference proteome</keyword>
<dbReference type="InterPro" id="IPR009091">
    <property type="entry name" value="RCC1/BLIP-II"/>
</dbReference>
<proteinExistence type="predicted"/>
<dbReference type="GeneID" id="8849435"/>
<feature type="transmembrane region" description="Helical" evidence="3">
    <location>
        <begin position="20"/>
        <end position="39"/>
    </location>
</feature>
<feature type="repeat" description="RCC1" evidence="2">
    <location>
        <begin position="319"/>
        <end position="369"/>
    </location>
</feature>
<dbReference type="PROSITE" id="PS01186">
    <property type="entry name" value="EGF_2"/>
    <property type="match status" value="1"/>
</dbReference>
<dbReference type="RefSeq" id="XP_002680008.1">
    <property type="nucleotide sequence ID" value="XM_002679962.1"/>
</dbReference>
<dbReference type="PANTHER" id="PTHR45982">
    <property type="entry name" value="REGULATOR OF CHROMOSOME CONDENSATION"/>
    <property type="match status" value="1"/>
</dbReference>
<accession>D2V7J9</accession>
<evidence type="ECO:0000259" key="4">
    <source>
        <dbReference type="PROSITE" id="PS50026"/>
    </source>
</evidence>
<protein>
    <submittedName>
        <fullName evidence="5">Predicted protein</fullName>
    </submittedName>
</protein>
<evidence type="ECO:0000256" key="2">
    <source>
        <dbReference type="PROSITE-ProRule" id="PRU00235"/>
    </source>
</evidence>
<organism evidence="6">
    <name type="scientific">Naegleria gruberi</name>
    <name type="common">Amoeba</name>
    <dbReference type="NCBI Taxonomy" id="5762"/>
    <lineage>
        <taxon>Eukaryota</taxon>
        <taxon>Discoba</taxon>
        <taxon>Heterolobosea</taxon>
        <taxon>Tetramitia</taxon>
        <taxon>Eutetramitia</taxon>
        <taxon>Vahlkampfiidae</taxon>
        <taxon>Naegleria</taxon>
    </lineage>
</organism>
<dbReference type="InParanoid" id="D2V7J9"/>
<sequence>MIYKNTIQPTVDINSKCWQAVSIIILLLFTISQLLTNLAECSDILRSKSVYTFGQNNDKQTGRMTSSAAGYSISYNTLLDKVLSNGSLSWQIANEGLIGLDPNVSVKLKKIVKGFSAVFFLVEYSNLNTSQSLGEYIYAIGSNQNGQASMLYPPFLISEPTLIYIYTSVGKSENPFLGKTSIKQMECVYSCLILTSDGIVYRHAGENYNHYATGRWYDNTFLPLSYQDPDTMQTLNNVKYEMVAVGGGYGYETFFALTNYGHVFSFGEYTFGLRGTSSSISRDVPTLIPGLRNITFIAAGMYTDVNSYQPTAGAVTETGMLWTWGSNGFGQMGVNNATLTSSETPQQAIISNVKSIVFGFGHLLIILKDGQMYGCGDGSMSEITGIPGSTYFIPTLINVPQTPIDCSLSLRYTACIMNDGKLYTWGDSTKLAHSDSAYYLPADVPNNENTTHIQILAENAVAYTSEGHSVVWGSSNSDSLGALGDEKQVRYPTKLPTPSFTANENITVLRVVSSSTCTYLLSHPNENGLKNTLEYWGPCSNGLSFSEPNYSPYPAPSTLTDSGVVDVSYNIDFAIGLTSDGSVYGWGQSSNSNMGQPDATLTSATLLYTGDVQLICAGSSTSFILLNNGTLLGVGLNSLGELGLGHTLLVSSYTPVNTSFLSSGETIVDMKTGEKTTYILTSMGNVYGAGSNTDGYISSSGDSNFDHFVLVSSPVKIKKIFVGYYNNLMTISTSGDAYYFSGAMYKISFPSNDSYIIDLFGYSRSYYFITKRGSVYTSGTNQYYQISSQNGLDEIMITSPKLYVSRNDLDGIPYTGAAGEGRAILITRYEYTCGGINSTDENVCSSKGHCKSPDVCECFDEYSGSNCETFYCNGIAKSNTSFVCSGRGTCNAPNQCTSCQNSIGNYCEINLCYGIAQNDTMNVCSGRGQCVGFNTCQCSQGFYGNNCQFFSCFDSLSNSVLKQTSIANRFCQKINKYLK</sequence>
<feature type="domain" description="EGF-like" evidence="4">
    <location>
        <begin position="908"/>
        <end position="948"/>
    </location>
</feature>
<dbReference type="PROSITE" id="PS50012">
    <property type="entry name" value="RCC1_3"/>
    <property type="match status" value="4"/>
</dbReference>
<dbReference type="EMBL" id="GG738855">
    <property type="protein sequence ID" value="EFC47264.1"/>
    <property type="molecule type" value="Genomic_DNA"/>
</dbReference>
<keyword evidence="3" id="KW-0472">Membrane</keyword>
<evidence type="ECO:0000256" key="3">
    <source>
        <dbReference type="SAM" id="Phobius"/>
    </source>
</evidence>
<dbReference type="AlphaFoldDB" id="D2V7J9"/>
<evidence type="ECO:0000256" key="1">
    <source>
        <dbReference type="PROSITE-ProRule" id="PRU00076"/>
    </source>
</evidence>
<dbReference type="Gene3D" id="2.130.10.30">
    <property type="entry name" value="Regulator of chromosome condensation 1/beta-lactamase-inhibitor protein II"/>
    <property type="match status" value="3"/>
</dbReference>
<reference evidence="5 6" key="1">
    <citation type="journal article" date="2010" name="Cell">
        <title>The genome of Naegleria gruberi illuminates early eukaryotic versatility.</title>
        <authorList>
            <person name="Fritz-Laylin L.K."/>
            <person name="Prochnik S.E."/>
            <person name="Ginger M.L."/>
            <person name="Dacks J.B."/>
            <person name="Carpenter M.L."/>
            <person name="Field M.C."/>
            <person name="Kuo A."/>
            <person name="Paredez A."/>
            <person name="Chapman J."/>
            <person name="Pham J."/>
            <person name="Shu S."/>
            <person name="Neupane R."/>
            <person name="Cipriano M."/>
            <person name="Mancuso J."/>
            <person name="Tu H."/>
            <person name="Salamov A."/>
            <person name="Lindquist E."/>
            <person name="Shapiro H."/>
            <person name="Lucas S."/>
            <person name="Grigoriev I.V."/>
            <person name="Cande W.Z."/>
            <person name="Fulton C."/>
            <person name="Rokhsar D.S."/>
            <person name="Dawson S.C."/>
        </authorList>
    </citation>
    <scope>NUCLEOTIDE SEQUENCE [LARGE SCALE GENOMIC DNA]</scope>
    <source>
        <strain evidence="5 6">NEG-M</strain>
    </source>
</reference>
<gene>
    <name evidence="5" type="ORF">NAEGRDRAFT_64830</name>
</gene>
<evidence type="ECO:0000313" key="6">
    <source>
        <dbReference type="Proteomes" id="UP000006671"/>
    </source>
</evidence>
<feature type="repeat" description="RCC1" evidence="2">
    <location>
        <begin position="581"/>
        <end position="628"/>
    </location>
</feature>
<keyword evidence="1" id="KW-1015">Disulfide bond</keyword>
<dbReference type="PROSITE" id="PS50026">
    <property type="entry name" value="EGF_3"/>
    <property type="match status" value="2"/>
</dbReference>
<dbReference type="eggNOG" id="KOG1426">
    <property type="taxonomic scope" value="Eukaryota"/>
</dbReference>
<dbReference type="PANTHER" id="PTHR45982:SF1">
    <property type="entry name" value="REGULATOR OF CHROMOSOME CONDENSATION"/>
    <property type="match status" value="1"/>
</dbReference>
<dbReference type="SUPFAM" id="SSF50985">
    <property type="entry name" value="RCC1/BLIP-II"/>
    <property type="match status" value="2"/>
</dbReference>
<feature type="domain" description="EGF-like" evidence="4">
    <location>
        <begin position="835"/>
        <end position="868"/>
    </location>
</feature>
<feature type="repeat" description="RCC1" evidence="2">
    <location>
        <begin position="467"/>
        <end position="524"/>
    </location>
</feature>
<dbReference type="eggNOG" id="KOG1225">
    <property type="taxonomic scope" value="Eukaryota"/>
</dbReference>
<evidence type="ECO:0000313" key="5">
    <source>
        <dbReference type="EMBL" id="EFC47264.1"/>
    </source>
</evidence>
<keyword evidence="3" id="KW-1133">Transmembrane helix</keyword>
<dbReference type="InterPro" id="IPR000408">
    <property type="entry name" value="Reg_chr_condens"/>
</dbReference>
<dbReference type="Proteomes" id="UP000006671">
    <property type="component" value="Unassembled WGS sequence"/>
</dbReference>